<dbReference type="InterPro" id="IPR036770">
    <property type="entry name" value="Ankyrin_rpt-contain_sf"/>
</dbReference>
<accession>A0A6H5IP11</accession>
<proteinExistence type="predicted"/>
<dbReference type="PRINTS" id="PR01415">
    <property type="entry name" value="ANKYRIN"/>
</dbReference>
<dbReference type="Gene3D" id="1.25.40.20">
    <property type="entry name" value="Ankyrin repeat-containing domain"/>
    <property type="match status" value="2"/>
</dbReference>
<dbReference type="Proteomes" id="UP000479190">
    <property type="component" value="Unassembled WGS sequence"/>
</dbReference>
<dbReference type="EMBL" id="CADCXV010000928">
    <property type="protein sequence ID" value="CAB0038955.1"/>
    <property type="molecule type" value="Genomic_DNA"/>
</dbReference>
<dbReference type="Pfam" id="PF12796">
    <property type="entry name" value="Ank_2"/>
    <property type="match status" value="1"/>
</dbReference>
<evidence type="ECO:0000313" key="4">
    <source>
        <dbReference type="EMBL" id="CAB0038955.1"/>
    </source>
</evidence>
<dbReference type="PROSITE" id="PS50297">
    <property type="entry name" value="ANK_REP_REGION"/>
    <property type="match status" value="3"/>
</dbReference>
<dbReference type="PANTHER" id="PTHR24134">
    <property type="entry name" value="ANKYRIN REPEAT-CONTAINING PROTEIN DDB_G0279043"/>
    <property type="match status" value="1"/>
</dbReference>
<dbReference type="InterPro" id="IPR002110">
    <property type="entry name" value="Ankyrin_rpt"/>
</dbReference>
<reference evidence="4 5" key="1">
    <citation type="submission" date="2020-02" db="EMBL/GenBank/DDBJ databases">
        <authorList>
            <person name="Ferguson B K."/>
        </authorList>
    </citation>
    <scope>NUCLEOTIDE SEQUENCE [LARGE SCALE GENOMIC DNA]</scope>
</reference>
<keyword evidence="5" id="KW-1185">Reference proteome</keyword>
<evidence type="ECO:0000256" key="3">
    <source>
        <dbReference type="PROSITE-ProRule" id="PRU00023"/>
    </source>
</evidence>
<dbReference type="PROSITE" id="PS50088">
    <property type="entry name" value="ANK_REPEAT"/>
    <property type="match status" value="3"/>
</dbReference>
<organism evidence="4 5">
    <name type="scientific">Trichogramma brassicae</name>
    <dbReference type="NCBI Taxonomy" id="86971"/>
    <lineage>
        <taxon>Eukaryota</taxon>
        <taxon>Metazoa</taxon>
        <taxon>Ecdysozoa</taxon>
        <taxon>Arthropoda</taxon>
        <taxon>Hexapoda</taxon>
        <taxon>Insecta</taxon>
        <taxon>Pterygota</taxon>
        <taxon>Neoptera</taxon>
        <taxon>Endopterygota</taxon>
        <taxon>Hymenoptera</taxon>
        <taxon>Apocrita</taxon>
        <taxon>Proctotrupomorpha</taxon>
        <taxon>Chalcidoidea</taxon>
        <taxon>Trichogrammatidae</taxon>
        <taxon>Trichogramma</taxon>
    </lineage>
</organism>
<dbReference type="SUPFAM" id="SSF48403">
    <property type="entry name" value="Ankyrin repeat"/>
    <property type="match status" value="1"/>
</dbReference>
<evidence type="ECO:0000313" key="5">
    <source>
        <dbReference type="Proteomes" id="UP000479190"/>
    </source>
</evidence>
<evidence type="ECO:0000256" key="1">
    <source>
        <dbReference type="ARBA" id="ARBA00022737"/>
    </source>
</evidence>
<feature type="repeat" description="ANK" evidence="3">
    <location>
        <begin position="93"/>
        <end position="125"/>
    </location>
</feature>
<keyword evidence="2 3" id="KW-0040">ANK repeat</keyword>
<keyword evidence="1" id="KW-0677">Repeat</keyword>
<name>A0A6H5IP11_9HYME</name>
<feature type="repeat" description="ANK" evidence="3">
    <location>
        <begin position="168"/>
        <end position="196"/>
    </location>
</feature>
<dbReference type="AlphaFoldDB" id="A0A6H5IP11"/>
<evidence type="ECO:0000256" key="2">
    <source>
        <dbReference type="ARBA" id="ARBA00023043"/>
    </source>
</evidence>
<dbReference type="PANTHER" id="PTHR24134:SF9">
    <property type="entry name" value="ANKYRIN REPEAT AND SOCS BOX PROTEIN 8"/>
    <property type="match status" value="1"/>
</dbReference>
<protein>
    <submittedName>
        <fullName evidence="4">Uncharacterized protein</fullName>
    </submittedName>
</protein>
<dbReference type="OrthoDB" id="496981at2759"/>
<feature type="repeat" description="ANK" evidence="3">
    <location>
        <begin position="21"/>
        <end position="53"/>
    </location>
</feature>
<gene>
    <name evidence="4" type="ORF">TBRA_LOCUS10722</name>
</gene>
<dbReference type="SMART" id="SM00248">
    <property type="entry name" value="ANK"/>
    <property type="match status" value="5"/>
</dbReference>
<sequence>MLIELGDKKHGPVLIDGQDKFGDTPLHLAAREGHKKMTRLLLRNGANPNLTNAKGSTPLHIICIKEDIDEVRTFFELSEDEYWPVQVNVQDELGNTPLHLALNQSKKKVAELLLGRGSDPNVVNKFGSTPLHVICERSHFKDDDYVSWFFGISRDLGRTVRIDARDAFGRTPLERAVASLLPNTIDVLLDNGADLSSFVFPSGRRCYRHGQSHSWSELLRSSSESPRSSVCERSSKIKYTRVRFPLINRQLCTTKKCETPNECTTIPDQ</sequence>